<proteinExistence type="predicted"/>
<accession>A0A8X6G720</accession>
<sequence>MQTRQHAVLLVRLMIRRVPSEDCGIKGHDMISTCKELGLERARRRRESKDCICSDSFHDAMKCRTARFSKNITRHPAEVST</sequence>
<reference evidence="1" key="1">
    <citation type="submission" date="2020-07" db="EMBL/GenBank/DDBJ databases">
        <title>Multicomponent nature underlies the extraordinary mechanical properties of spider dragline silk.</title>
        <authorList>
            <person name="Kono N."/>
            <person name="Nakamura H."/>
            <person name="Mori M."/>
            <person name="Yoshida Y."/>
            <person name="Ohtoshi R."/>
            <person name="Malay A.D."/>
            <person name="Moran D.A.P."/>
            <person name="Tomita M."/>
            <person name="Numata K."/>
            <person name="Arakawa K."/>
        </authorList>
    </citation>
    <scope>NUCLEOTIDE SEQUENCE</scope>
</reference>
<name>A0A8X6G720_TRICU</name>
<keyword evidence="2" id="KW-1185">Reference proteome</keyword>
<comment type="caution">
    <text evidence="1">The sequence shown here is derived from an EMBL/GenBank/DDBJ whole genome shotgun (WGS) entry which is preliminary data.</text>
</comment>
<protein>
    <submittedName>
        <fullName evidence="1">Uncharacterized protein</fullName>
    </submittedName>
</protein>
<dbReference type="Proteomes" id="UP000887116">
    <property type="component" value="Unassembled WGS sequence"/>
</dbReference>
<dbReference type="AlphaFoldDB" id="A0A8X6G720"/>
<evidence type="ECO:0000313" key="2">
    <source>
        <dbReference type="Proteomes" id="UP000887116"/>
    </source>
</evidence>
<dbReference type="EMBL" id="BMAO01005008">
    <property type="protein sequence ID" value="GFQ98395.1"/>
    <property type="molecule type" value="Genomic_DNA"/>
</dbReference>
<gene>
    <name evidence="1" type="ORF">TNCT_676711</name>
</gene>
<organism evidence="1 2">
    <name type="scientific">Trichonephila clavata</name>
    <name type="common">Joro spider</name>
    <name type="synonym">Nephila clavata</name>
    <dbReference type="NCBI Taxonomy" id="2740835"/>
    <lineage>
        <taxon>Eukaryota</taxon>
        <taxon>Metazoa</taxon>
        <taxon>Ecdysozoa</taxon>
        <taxon>Arthropoda</taxon>
        <taxon>Chelicerata</taxon>
        <taxon>Arachnida</taxon>
        <taxon>Araneae</taxon>
        <taxon>Araneomorphae</taxon>
        <taxon>Entelegynae</taxon>
        <taxon>Araneoidea</taxon>
        <taxon>Nephilidae</taxon>
        <taxon>Trichonephila</taxon>
    </lineage>
</organism>
<evidence type="ECO:0000313" key="1">
    <source>
        <dbReference type="EMBL" id="GFQ98395.1"/>
    </source>
</evidence>